<evidence type="ECO:0000256" key="2">
    <source>
        <dbReference type="ARBA" id="ARBA00008767"/>
    </source>
</evidence>
<name>A0A3S5FDA1_9PLAT</name>
<comment type="similarity">
    <text evidence="2">Belongs to the TAF8 family.</text>
</comment>
<keyword evidence="4" id="KW-0805">Transcription regulation</keyword>
<evidence type="ECO:0000256" key="5">
    <source>
        <dbReference type="ARBA" id="ARBA00023163"/>
    </source>
</evidence>
<dbReference type="EMBL" id="CAAALY010033205">
    <property type="protein sequence ID" value="VEL17568.1"/>
    <property type="molecule type" value="Genomic_DNA"/>
</dbReference>
<dbReference type="GO" id="GO:0046982">
    <property type="term" value="F:protein heterodimerization activity"/>
    <property type="evidence" value="ECO:0007669"/>
    <property type="project" value="InterPro"/>
</dbReference>
<keyword evidence="9" id="KW-1185">Reference proteome</keyword>
<gene>
    <name evidence="8" type="ORF">PXEA_LOCUS11008</name>
</gene>
<comment type="caution">
    <text evidence="8">The sequence shown here is derived from an EMBL/GenBank/DDBJ whole genome shotgun (WGS) entry which is preliminary data.</text>
</comment>
<organism evidence="8 9">
    <name type="scientific">Protopolystoma xenopodis</name>
    <dbReference type="NCBI Taxonomy" id="117903"/>
    <lineage>
        <taxon>Eukaryota</taxon>
        <taxon>Metazoa</taxon>
        <taxon>Spiralia</taxon>
        <taxon>Lophotrochozoa</taxon>
        <taxon>Platyhelminthes</taxon>
        <taxon>Monogenea</taxon>
        <taxon>Polyopisthocotylea</taxon>
        <taxon>Polystomatidea</taxon>
        <taxon>Polystomatidae</taxon>
        <taxon>Protopolystoma</taxon>
    </lineage>
</organism>
<dbReference type="Gene3D" id="1.10.20.10">
    <property type="entry name" value="Histone, subunit A"/>
    <property type="match status" value="1"/>
</dbReference>
<feature type="domain" description="Transcription factor TFIID subunit 8 C-terminal" evidence="7">
    <location>
        <begin position="170"/>
        <end position="218"/>
    </location>
</feature>
<dbReference type="GO" id="GO:0006367">
    <property type="term" value="P:transcription initiation at RNA polymerase II promoter"/>
    <property type="evidence" value="ECO:0007669"/>
    <property type="project" value="TreeGrafter"/>
</dbReference>
<dbReference type="GO" id="GO:0005669">
    <property type="term" value="C:transcription factor TFIID complex"/>
    <property type="evidence" value="ECO:0007669"/>
    <property type="project" value="InterPro"/>
</dbReference>
<dbReference type="InterPro" id="IPR009072">
    <property type="entry name" value="Histone-fold"/>
</dbReference>
<reference evidence="8" key="1">
    <citation type="submission" date="2018-11" db="EMBL/GenBank/DDBJ databases">
        <authorList>
            <consortium name="Pathogen Informatics"/>
        </authorList>
    </citation>
    <scope>NUCLEOTIDE SEQUENCE</scope>
</reference>
<dbReference type="PANTHER" id="PTHR46469:SF1">
    <property type="entry name" value="TRANSCRIPTION INITIATION FACTOR TFIID SUBUNIT 8"/>
    <property type="match status" value="1"/>
</dbReference>
<proteinExistence type="inferred from homology"/>
<evidence type="ECO:0000256" key="1">
    <source>
        <dbReference type="ARBA" id="ARBA00004123"/>
    </source>
</evidence>
<keyword evidence="6" id="KW-0539">Nucleus</keyword>
<evidence type="ECO:0000259" key="7">
    <source>
        <dbReference type="Pfam" id="PF10406"/>
    </source>
</evidence>
<sequence>MMSTRVITGSEIPQGLSDVLESAVGYSALLTGFSTIEYAALRSLSGLILSFMEDIAIKSLSYAESSGRVRIIPLDLALAFADSGISISSLINLPKRRQYRGFKEPLAIADSAKLGVVQTSLLGPTGAIIIPRPLGIRNQVSTSQTPGPVWIASSTSIASTPSSHLPPSPSYLRLPPAPEPHTFLATRVTRPPPAPDIATLRRRAAEQLKQVQFSLIRFLARVNPVYHLFPDDAESFPSIKRSLL</sequence>
<evidence type="ECO:0000256" key="6">
    <source>
        <dbReference type="ARBA" id="ARBA00023242"/>
    </source>
</evidence>
<dbReference type="InterPro" id="IPR037818">
    <property type="entry name" value="TAF8"/>
</dbReference>
<evidence type="ECO:0000313" key="8">
    <source>
        <dbReference type="EMBL" id="VEL17568.1"/>
    </source>
</evidence>
<dbReference type="OrthoDB" id="2193813at2759"/>
<dbReference type="InterPro" id="IPR019473">
    <property type="entry name" value="TFIID_su8_C"/>
</dbReference>
<evidence type="ECO:0000256" key="3">
    <source>
        <dbReference type="ARBA" id="ARBA00017307"/>
    </source>
</evidence>
<evidence type="ECO:0000256" key="4">
    <source>
        <dbReference type="ARBA" id="ARBA00023015"/>
    </source>
</evidence>
<dbReference type="Pfam" id="PF10406">
    <property type="entry name" value="TAF8_C"/>
    <property type="match status" value="1"/>
</dbReference>
<comment type="subcellular location">
    <subcellularLocation>
        <location evidence="1">Nucleus</location>
    </subcellularLocation>
</comment>
<evidence type="ECO:0000313" key="9">
    <source>
        <dbReference type="Proteomes" id="UP000784294"/>
    </source>
</evidence>
<dbReference type="AlphaFoldDB" id="A0A3S5FDA1"/>
<protein>
    <recommendedName>
        <fullName evidence="3">Transcription initiation factor TFIID subunit 8</fullName>
    </recommendedName>
</protein>
<accession>A0A3S5FDA1</accession>
<keyword evidence="5" id="KW-0804">Transcription</keyword>
<dbReference type="Proteomes" id="UP000784294">
    <property type="component" value="Unassembled WGS sequence"/>
</dbReference>
<dbReference type="PANTHER" id="PTHR46469">
    <property type="entry name" value="TRANSCRIPTION INITIATION FACTOR TFIID SUBUNIT 8"/>
    <property type="match status" value="1"/>
</dbReference>